<name>X1VBV9_9ZZZZ</name>
<feature type="transmembrane region" description="Helical" evidence="6">
    <location>
        <begin position="14"/>
        <end position="33"/>
    </location>
</feature>
<keyword evidence="4 6" id="KW-1133">Transmembrane helix</keyword>
<sequence>MSEKMYLHPITERIWHWIHAILIILLIISGIQIHWPDTINIFGNYSTAVTVHEWSGIFVICDFLLWL</sequence>
<feature type="domain" description="Cytochrome b561 bacterial/Ni-hydrogenase" evidence="7">
    <location>
        <begin position="8"/>
        <end position="64"/>
    </location>
</feature>
<evidence type="ECO:0000256" key="1">
    <source>
        <dbReference type="ARBA" id="ARBA00004651"/>
    </source>
</evidence>
<keyword evidence="2" id="KW-1003">Cell membrane</keyword>
<keyword evidence="3 6" id="KW-0812">Transmembrane</keyword>
<evidence type="ECO:0000256" key="5">
    <source>
        <dbReference type="ARBA" id="ARBA00023136"/>
    </source>
</evidence>
<evidence type="ECO:0000256" key="4">
    <source>
        <dbReference type="ARBA" id="ARBA00022989"/>
    </source>
</evidence>
<organism evidence="8">
    <name type="scientific">marine sediment metagenome</name>
    <dbReference type="NCBI Taxonomy" id="412755"/>
    <lineage>
        <taxon>unclassified sequences</taxon>
        <taxon>metagenomes</taxon>
        <taxon>ecological metagenomes</taxon>
    </lineage>
</organism>
<dbReference type="GO" id="GO:0009055">
    <property type="term" value="F:electron transfer activity"/>
    <property type="evidence" value="ECO:0007669"/>
    <property type="project" value="InterPro"/>
</dbReference>
<keyword evidence="5 6" id="KW-0472">Membrane</keyword>
<dbReference type="GO" id="GO:0005886">
    <property type="term" value="C:plasma membrane"/>
    <property type="evidence" value="ECO:0007669"/>
    <property type="project" value="UniProtKB-SubCell"/>
</dbReference>
<evidence type="ECO:0000259" key="7">
    <source>
        <dbReference type="Pfam" id="PF01292"/>
    </source>
</evidence>
<dbReference type="EMBL" id="BARW01032804">
    <property type="protein sequence ID" value="GAJ03515.1"/>
    <property type="molecule type" value="Genomic_DNA"/>
</dbReference>
<dbReference type="Pfam" id="PF01292">
    <property type="entry name" value="Ni_hydr_CYTB"/>
    <property type="match status" value="1"/>
</dbReference>
<comment type="caution">
    <text evidence="8">The sequence shown here is derived from an EMBL/GenBank/DDBJ whole genome shotgun (WGS) entry which is preliminary data.</text>
</comment>
<comment type="subcellular location">
    <subcellularLocation>
        <location evidence="1">Cell membrane</location>
        <topology evidence="1">Multi-pass membrane protein</topology>
    </subcellularLocation>
</comment>
<evidence type="ECO:0000256" key="2">
    <source>
        <dbReference type="ARBA" id="ARBA00022475"/>
    </source>
</evidence>
<evidence type="ECO:0000256" key="3">
    <source>
        <dbReference type="ARBA" id="ARBA00022692"/>
    </source>
</evidence>
<dbReference type="Gene3D" id="1.20.950.20">
    <property type="entry name" value="Transmembrane di-heme cytochromes, Chain C"/>
    <property type="match status" value="1"/>
</dbReference>
<dbReference type="GO" id="GO:0022904">
    <property type="term" value="P:respiratory electron transport chain"/>
    <property type="evidence" value="ECO:0007669"/>
    <property type="project" value="InterPro"/>
</dbReference>
<evidence type="ECO:0000256" key="6">
    <source>
        <dbReference type="SAM" id="Phobius"/>
    </source>
</evidence>
<proteinExistence type="predicted"/>
<dbReference type="InterPro" id="IPR016174">
    <property type="entry name" value="Di-haem_cyt_TM"/>
</dbReference>
<accession>X1VBV9</accession>
<dbReference type="InterPro" id="IPR011577">
    <property type="entry name" value="Cyt_b561_bac/Ni-Hgenase"/>
</dbReference>
<feature type="non-terminal residue" evidence="8">
    <location>
        <position position="67"/>
    </location>
</feature>
<dbReference type="AlphaFoldDB" id="X1VBV9"/>
<dbReference type="SUPFAM" id="SSF81342">
    <property type="entry name" value="Transmembrane di-heme cytochromes"/>
    <property type="match status" value="1"/>
</dbReference>
<evidence type="ECO:0000313" key="8">
    <source>
        <dbReference type="EMBL" id="GAJ03515.1"/>
    </source>
</evidence>
<protein>
    <recommendedName>
        <fullName evidence="7">Cytochrome b561 bacterial/Ni-hydrogenase domain-containing protein</fullName>
    </recommendedName>
</protein>
<gene>
    <name evidence="8" type="ORF">S12H4_51834</name>
</gene>
<reference evidence="8" key="1">
    <citation type="journal article" date="2014" name="Front. Microbiol.">
        <title>High frequency of phylogenetically diverse reductive dehalogenase-homologous genes in deep subseafloor sedimentary metagenomes.</title>
        <authorList>
            <person name="Kawai M."/>
            <person name="Futagami T."/>
            <person name="Toyoda A."/>
            <person name="Takaki Y."/>
            <person name="Nishi S."/>
            <person name="Hori S."/>
            <person name="Arai W."/>
            <person name="Tsubouchi T."/>
            <person name="Morono Y."/>
            <person name="Uchiyama I."/>
            <person name="Ito T."/>
            <person name="Fujiyama A."/>
            <person name="Inagaki F."/>
            <person name="Takami H."/>
        </authorList>
    </citation>
    <scope>NUCLEOTIDE SEQUENCE</scope>
    <source>
        <strain evidence="8">Expedition CK06-06</strain>
    </source>
</reference>